<evidence type="ECO:0000313" key="1">
    <source>
        <dbReference type="Proteomes" id="UP000050741"/>
    </source>
</evidence>
<accession>A0A183BMV8</accession>
<keyword evidence="1" id="KW-1185">Reference proteome</keyword>
<sequence>MRPLISSSFEELRRRGSEIDGALVAYFRRMDIRKRSKFFFEVEREARKKWQEGEGEASFILYCRAMKVRELVLESMDEEILETQFEIREWEREFNGEEDASLPKMREICSRANLQLMAQDEPIAATSCTSTEEPSSVDATFAV</sequence>
<evidence type="ECO:0000313" key="2">
    <source>
        <dbReference type="WBParaSite" id="GPLIN_000194300"/>
    </source>
</evidence>
<proteinExistence type="predicted"/>
<reference evidence="2" key="3">
    <citation type="submission" date="2016-06" db="UniProtKB">
        <authorList>
            <consortium name="WormBaseParasite"/>
        </authorList>
    </citation>
    <scope>IDENTIFICATION</scope>
</reference>
<dbReference type="WBParaSite" id="GPLIN_000194300">
    <property type="protein sequence ID" value="GPLIN_000194300"/>
    <property type="gene ID" value="GPLIN_000194300"/>
</dbReference>
<name>A0A183BMV8_GLOPA</name>
<protein>
    <submittedName>
        <fullName evidence="2">Uncharacterized protein</fullName>
    </submittedName>
</protein>
<reference evidence="1" key="1">
    <citation type="submission" date="2013-12" db="EMBL/GenBank/DDBJ databases">
        <authorList>
            <person name="Aslett M."/>
        </authorList>
    </citation>
    <scope>NUCLEOTIDE SEQUENCE [LARGE SCALE GENOMIC DNA]</scope>
    <source>
        <strain evidence="1">Lindley</strain>
    </source>
</reference>
<dbReference type="AlphaFoldDB" id="A0A183BMV8"/>
<organism evidence="1 2">
    <name type="scientific">Globodera pallida</name>
    <name type="common">Potato cyst nematode worm</name>
    <name type="synonym">Heterodera pallida</name>
    <dbReference type="NCBI Taxonomy" id="36090"/>
    <lineage>
        <taxon>Eukaryota</taxon>
        <taxon>Metazoa</taxon>
        <taxon>Ecdysozoa</taxon>
        <taxon>Nematoda</taxon>
        <taxon>Chromadorea</taxon>
        <taxon>Rhabditida</taxon>
        <taxon>Tylenchina</taxon>
        <taxon>Tylenchomorpha</taxon>
        <taxon>Tylenchoidea</taxon>
        <taxon>Heteroderidae</taxon>
        <taxon>Heteroderinae</taxon>
        <taxon>Globodera</taxon>
    </lineage>
</organism>
<dbReference type="Proteomes" id="UP000050741">
    <property type="component" value="Unassembled WGS sequence"/>
</dbReference>
<reference evidence="1" key="2">
    <citation type="submission" date="2014-05" db="EMBL/GenBank/DDBJ databases">
        <title>The genome and life-stage specific transcriptomes of Globodera pallida elucidate key aspects of plant parasitism by a cyst nematode.</title>
        <authorList>
            <person name="Cotton J.A."/>
            <person name="Lilley C.J."/>
            <person name="Jones L.M."/>
            <person name="Kikuchi T."/>
            <person name="Reid A.J."/>
            <person name="Thorpe P."/>
            <person name="Tsai I.J."/>
            <person name="Beasley H."/>
            <person name="Blok V."/>
            <person name="Cock P.J.A."/>
            <person name="Van den Akker S.E."/>
            <person name="Holroyd N."/>
            <person name="Hunt M."/>
            <person name="Mantelin S."/>
            <person name="Naghra H."/>
            <person name="Pain A."/>
            <person name="Palomares-Rius J.E."/>
            <person name="Zarowiecki M."/>
            <person name="Berriman M."/>
            <person name="Jones J.T."/>
            <person name="Urwin P.E."/>
        </authorList>
    </citation>
    <scope>NUCLEOTIDE SEQUENCE [LARGE SCALE GENOMIC DNA]</scope>
    <source>
        <strain evidence="1">Lindley</strain>
    </source>
</reference>